<proteinExistence type="predicted"/>
<dbReference type="Pfam" id="PF26354">
    <property type="entry name" value="DMF_alpha"/>
    <property type="match status" value="1"/>
</dbReference>
<protein>
    <recommendedName>
        <fullName evidence="1">N,N-dimethylformamidase alpha subunit domain-containing protein</fullName>
    </recommendedName>
</protein>
<dbReference type="AlphaFoldDB" id="A0A381R6G9"/>
<organism evidence="2">
    <name type="scientific">marine metagenome</name>
    <dbReference type="NCBI Taxonomy" id="408172"/>
    <lineage>
        <taxon>unclassified sequences</taxon>
        <taxon>metagenomes</taxon>
        <taxon>ecological metagenomes</taxon>
    </lineage>
</organism>
<evidence type="ECO:0000259" key="1">
    <source>
        <dbReference type="Pfam" id="PF26354"/>
    </source>
</evidence>
<gene>
    <name evidence="2" type="ORF">METZ01_LOCUS40195</name>
</gene>
<dbReference type="EMBL" id="UINC01001719">
    <property type="protein sequence ID" value="SUZ87341.1"/>
    <property type="molecule type" value="Genomic_DNA"/>
</dbReference>
<feature type="domain" description="N,N-dimethylformamidase alpha subunit" evidence="1">
    <location>
        <begin position="39"/>
        <end position="135"/>
    </location>
</feature>
<accession>A0A381R6G9</accession>
<name>A0A381R6G9_9ZZZZ</name>
<sequence length="138" mass="15839">MMLDLGKLKGVKANTAHSETDNFMTRTYVMPLLFDDESRRRLIAEHRNSPVGTPPKNGRPAVEHSHELRTVLDKMRRHPMAGKYVSVCLRMFEEYKIGISSGVRGEPVKTFEEVYSSEEACEHAIFLKRISDLMEHYG</sequence>
<reference evidence="2" key="1">
    <citation type="submission" date="2018-05" db="EMBL/GenBank/DDBJ databases">
        <authorList>
            <person name="Lanie J.A."/>
            <person name="Ng W.-L."/>
            <person name="Kazmierczak K.M."/>
            <person name="Andrzejewski T.M."/>
            <person name="Davidsen T.M."/>
            <person name="Wayne K.J."/>
            <person name="Tettelin H."/>
            <person name="Glass J.I."/>
            <person name="Rusch D."/>
            <person name="Podicherti R."/>
            <person name="Tsui H.-C.T."/>
            <person name="Winkler M.E."/>
        </authorList>
    </citation>
    <scope>NUCLEOTIDE SEQUENCE</scope>
</reference>
<dbReference type="InterPro" id="IPR058713">
    <property type="entry name" value="DMF_alpha_dom"/>
</dbReference>
<evidence type="ECO:0000313" key="2">
    <source>
        <dbReference type="EMBL" id="SUZ87341.1"/>
    </source>
</evidence>